<comment type="caution">
    <text evidence="1">The sequence shown here is derived from an EMBL/GenBank/DDBJ whole genome shotgun (WGS) entry which is preliminary data.</text>
</comment>
<evidence type="ECO:0000313" key="1">
    <source>
        <dbReference type="EMBL" id="OUC99657.1"/>
    </source>
</evidence>
<protein>
    <recommendedName>
        <fullName evidence="3">DUF1062 domain-containing protein</fullName>
    </recommendedName>
</protein>
<dbReference type="Proteomes" id="UP000194761">
    <property type="component" value="Unassembled WGS sequence"/>
</dbReference>
<sequence>MSSQPHRDHSVLSWTVRRTRLPLLHLHCLECRAAVATTAEGKFRVNANGKLLDVWLLVRCVSCDQSSKITVRERVPVRSIDPGQLHAFETNDPALVIQTLLDPLIARRNRFSLDWKDAWRLHTSPPHPQADPSWPIRVEVGFADPVPIRPERLIAHGLGISRSEVERRIKSDVRLNRTTTTDFAFVVLPAAQDGSRPV</sequence>
<dbReference type="EMBL" id="NGFP01000005">
    <property type="protein sequence ID" value="OUC99657.1"/>
    <property type="molecule type" value="Genomic_DNA"/>
</dbReference>
<evidence type="ECO:0008006" key="3">
    <source>
        <dbReference type="Google" id="ProtNLM"/>
    </source>
</evidence>
<dbReference type="AlphaFoldDB" id="A0A243RWS1"/>
<reference evidence="1 2" key="1">
    <citation type="submission" date="2017-05" db="EMBL/GenBank/DDBJ databases">
        <title>Biotechnological potential of actinobacteria isolated from South African environments.</title>
        <authorList>
            <person name="Le Roes-Hill M."/>
            <person name="Prins A."/>
            <person name="Durrell K.A."/>
        </authorList>
    </citation>
    <scope>NUCLEOTIDE SEQUENCE [LARGE SCALE GENOMIC DNA]</scope>
    <source>
        <strain evidence="1">M26</strain>
    </source>
</reference>
<evidence type="ECO:0000313" key="2">
    <source>
        <dbReference type="Proteomes" id="UP000194761"/>
    </source>
</evidence>
<organism evidence="1 2">
    <name type="scientific">Streptosporangium minutum</name>
    <dbReference type="NCBI Taxonomy" id="569862"/>
    <lineage>
        <taxon>Bacteria</taxon>
        <taxon>Bacillati</taxon>
        <taxon>Actinomycetota</taxon>
        <taxon>Actinomycetes</taxon>
        <taxon>Streptosporangiales</taxon>
        <taxon>Streptosporangiaceae</taxon>
        <taxon>Streptosporangium</taxon>
    </lineage>
</organism>
<proteinExistence type="predicted"/>
<gene>
    <name evidence="1" type="ORF">CA984_02005</name>
</gene>
<dbReference type="Pfam" id="PF06353">
    <property type="entry name" value="DUF1062"/>
    <property type="match status" value="1"/>
</dbReference>
<keyword evidence="2" id="KW-1185">Reference proteome</keyword>
<name>A0A243RWS1_9ACTN</name>
<dbReference type="InterPro" id="IPR009412">
    <property type="entry name" value="DUF1062"/>
</dbReference>
<accession>A0A243RWS1</accession>